<organism evidence="1 2">
    <name type="scientific">Anaerocolumna cellulosilytica</name>
    <dbReference type="NCBI Taxonomy" id="433286"/>
    <lineage>
        <taxon>Bacteria</taxon>
        <taxon>Bacillati</taxon>
        <taxon>Bacillota</taxon>
        <taxon>Clostridia</taxon>
        <taxon>Lachnospirales</taxon>
        <taxon>Lachnospiraceae</taxon>
        <taxon>Anaerocolumna</taxon>
    </lineage>
</organism>
<dbReference type="EMBL" id="AP023367">
    <property type="protein sequence ID" value="BCJ94380.1"/>
    <property type="molecule type" value="Genomic_DNA"/>
</dbReference>
<evidence type="ECO:0000313" key="1">
    <source>
        <dbReference type="EMBL" id="BCJ94380.1"/>
    </source>
</evidence>
<dbReference type="AlphaFoldDB" id="A0A6S6R4P2"/>
<dbReference type="Pfam" id="PF19848">
    <property type="entry name" value="DUF6323"/>
    <property type="match status" value="1"/>
</dbReference>
<sequence length="180" mass="21321">MEDKLFELMLLKKQEIELVTLLNCNEKTKEFGLVLTNEEAKELVKSRNESLKNYQRIEFSSGILEYLIFSFCDSSYINQNNYAETLMELQDIFYMFKNESDDKLTDEELITFMKEQFESVCSGDTDYLANTCLERFAQAIRAGYTGYIGSDGHNQYEDLSLEQRWDKDLYLEVLRELFWD</sequence>
<reference evidence="1 2" key="1">
    <citation type="journal article" date="2016" name="Int. J. Syst. Evol. Microbiol.">
        <title>Descriptions of Anaerotaenia torta gen. nov., sp. nov. and Anaerocolumna cellulosilytica gen. nov., sp. nov. isolated from a methanogenic reactor of cattle waste.</title>
        <authorList>
            <person name="Uek A."/>
            <person name="Ohtaki Y."/>
            <person name="Kaku N."/>
            <person name="Ueki K."/>
        </authorList>
    </citation>
    <scope>NUCLEOTIDE SEQUENCE [LARGE SCALE GENOMIC DNA]</scope>
    <source>
        <strain evidence="1 2">SN021</strain>
    </source>
</reference>
<name>A0A6S6R4P2_9FIRM</name>
<protein>
    <submittedName>
        <fullName evidence="1">Uncharacterized protein</fullName>
    </submittedName>
</protein>
<gene>
    <name evidence="1" type="ORF">acsn021_19490</name>
</gene>
<dbReference type="InterPro" id="IPR046286">
    <property type="entry name" value="DUF6323"/>
</dbReference>
<evidence type="ECO:0000313" key="2">
    <source>
        <dbReference type="Proteomes" id="UP000515561"/>
    </source>
</evidence>
<dbReference type="Proteomes" id="UP000515561">
    <property type="component" value="Chromosome"/>
</dbReference>
<keyword evidence="2" id="KW-1185">Reference proteome</keyword>
<proteinExistence type="predicted"/>
<dbReference type="RefSeq" id="WP_184091003.1">
    <property type="nucleotide sequence ID" value="NZ_AP023367.1"/>
</dbReference>
<dbReference type="KEGG" id="acel:acsn021_19490"/>
<accession>A0A6S6R4P2</accession>